<sequence length="439" mass="47949">MRDGPARDDGLLNPAPVSTGGSNGRDQQVPPPEYYPTPAYEALELDDPPPYARLPETLGAPRAAGIGENGPVGGQRAKKAAKLWHSCLSGAAKFAKGLPLEGSSGPKPRYNSTLNTLSNSKLAAASWSINGAGGQSRFDSAVVFFQGRDGALMVSEVNRVSQSWAVTNISTLLETQATPISLLNGTAIAALYAHKTSRHDEFVQVYYFNASNQLEYIEYTTDLTDTKRWRRHRFSADLELESSAPGGQLAAYFDSCASPICTESSIVVYQDRTNKLVVLASEYGQEDVWTRDTTFLHRLTSRIPDPVPGGTLVLASFSPYVNAKDVYNPTPRTGLRLFVQHDQMTEYVWDRTMGQQWKEGKSLAARDPGQPPQYPWAAAYSWDTGIKGTTGNHSEDVVVAMLFPNGTLWSSRFVDPNWVTGGSPVFNREASTTSSTPRR</sequence>
<reference evidence="2" key="1">
    <citation type="journal article" date="2023" name="Mol. Phylogenet. Evol.">
        <title>Genome-scale phylogeny and comparative genomics of the fungal order Sordariales.</title>
        <authorList>
            <person name="Hensen N."/>
            <person name="Bonometti L."/>
            <person name="Westerberg I."/>
            <person name="Brannstrom I.O."/>
            <person name="Guillou S."/>
            <person name="Cros-Aarteil S."/>
            <person name="Calhoun S."/>
            <person name="Haridas S."/>
            <person name="Kuo A."/>
            <person name="Mondo S."/>
            <person name="Pangilinan J."/>
            <person name="Riley R."/>
            <person name="LaButti K."/>
            <person name="Andreopoulos B."/>
            <person name="Lipzen A."/>
            <person name="Chen C."/>
            <person name="Yan M."/>
            <person name="Daum C."/>
            <person name="Ng V."/>
            <person name="Clum A."/>
            <person name="Steindorff A."/>
            <person name="Ohm R.A."/>
            <person name="Martin F."/>
            <person name="Silar P."/>
            <person name="Natvig D.O."/>
            <person name="Lalanne C."/>
            <person name="Gautier V."/>
            <person name="Ament-Velasquez S.L."/>
            <person name="Kruys A."/>
            <person name="Hutchinson M.I."/>
            <person name="Powell A.J."/>
            <person name="Barry K."/>
            <person name="Miller A.N."/>
            <person name="Grigoriev I.V."/>
            <person name="Debuchy R."/>
            <person name="Gladieux P."/>
            <person name="Hiltunen Thoren M."/>
            <person name="Johannesson H."/>
        </authorList>
    </citation>
    <scope>NUCLEOTIDE SEQUENCE</scope>
    <source>
        <strain evidence="2">SMH4131-1</strain>
    </source>
</reference>
<gene>
    <name evidence="2" type="ORF">B0T19DRAFT_468565</name>
</gene>
<dbReference type="Gene3D" id="2.120.10.70">
    <property type="entry name" value="Fucose-specific lectin"/>
    <property type="match status" value="1"/>
</dbReference>
<feature type="compositionally biased region" description="Basic and acidic residues" evidence="1">
    <location>
        <begin position="1"/>
        <end position="10"/>
    </location>
</feature>
<evidence type="ECO:0008006" key="4">
    <source>
        <dbReference type="Google" id="ProtNLM"/>
    </source>
</evidence>
<name>A0AAE0I9Q7_9PEZI</name>
<evidence type="ECO:0000256" key="1">
    <source>
        <dbReference type="SAM" id="MobiDB-lite"/>
    </source>
</evidence>
<dbReference type="AlphaFoldDB" id="A0AAE0I9Q7"/>
<comment type="caution">
    <text evidence="2">The sequence shown here is derived from an EMBL/GenBank/DDBJ whole genome shotgun (WGS) entry which is preliminary data.</text>
</comment>
<accession>A0AAE0I9Q7</accession>
<dbReference type="Proteomes" id="UP001286456">
    <property type="component" value="Unassembled WGS sequence"/>
</dbReference>
<protein>
    <recommendedName>
        <fullName evidence="4">Fucose-specific lectin</fullName>
    </recommendedName>
</protein>
<dbReference type="EMBL" id="JAUEPO010000006">
    <property type="protein sequence ID" value="KAK3320301.1"/>
    <property type="molecule type" value="Genomic_DNA"/>
</dbReference>
<evidence type="ECO:0000313" key="3">
    <source>
        <dbReference type="Proteomes" id="UP001286456"/>
    </source>
</evidence>
<evidence type="ECO:0000313" key="2">
    <source>
        <dbReference type="EMBL" id="KAK3320301.1"/>
    </source>
</evidence>
<dbReference type="SUPFAM" id="SSF89372">
    <property type="entry name" value="Fucose-specific lectin"/>
    <property type="match status" value="1"/>
</dbReference>
<organism evidence="2 3">
    <name type="scientific">Cercophora scortea</name>
    <dbReference type="NCBI Taxonomy" id="314031"/>
    <lineage>
        <taxon>Eukaryota</taxon>
        <taxon>Fungi</taxon>
        <taxon>Dikarya</taxon>
        <taxon>Ascomycota</taxon>
        <taxon>Pezizomycotina</taxon>
        <taxon>Sordariomycetes</taxon>
        <taxon>Sordariomycetidae</taxon>
        <taxon>Sordariales</taxon>
        <taxon>Lasiosphaeriaceae</taxon>
        <taxon>Cercophora</taxon>
    </lineage>
</organism>
<proteinExistence type="predicted"/>
<reference evidence="2" key="2">
    <citation type="submission" date="2023-06" db="EMBL/GenBank/DDBJ databases">
        <authorList>
            <consortium name="Lawrence Berkeley National Laboratory"/>
            <person name="Haridas S."/>
            <person name="Hensen N."/>
            <person name="Bonometti L."/>
            <person name="Westerberg I."/>
            <person name="Brannstrom I.O."/>
            <person name="Guillou S."/>
            <person name="Cros-Aarteil S."/>
            <person name="Calhoun S."/>
            <person name="Kuo A."/>
            <person name="Mondo S."/>
            <person name="Pangilinan J."/>
            <person name="Riley R."/>
            <person name="Labutti K."/>
            <person name="Andreopoulos B."/>
            <person name="Lipzen A."/>
            <person name="Chen C."/>
            <person name="Yanf M."/>
            <person name="Daum C."/>
            <person name="Ng V."/>
            <person name="Clum A."/>
            <person name="Steindorff A."/>
            <person name="Ohm R."/>
            <person name="Martin F."/>
            <person name="Silar P."/>
            <person name="Natvig D."/>
            <person name="Lalanne C."/>
            <person name="Gautier V."/>
            <person name="Ament-Velasquez S.L."/>
            <person name="Kruys A."/>
            <person name="Hutchinson M.I."/>
            <person name="Powell A.J."/>
            <person name="Barry K."/>
            <person name="Miller A.N."/>
            <person name="Grigoriev I.V."/>
            <person name="Debuchy R."/>
            <person name="Gladieux P."/>
            <person name="Thoren M.H."/>
            <person name="Johannesson H."/>
        </authorList>
    </citation>
    <scope>NUCLEOTIDE SEQUENCE</scope>
    <source>
        <strain evidence="2">SMH4131-1</strain>
    </source>
</reference>
<feature type="region of interest" description="Disordered" evidence="1">
    <location>
        <begin position="1"/>
        <end position="57"/>
    </location>
</feature>
<keyword evidence="3" id="KW-1185">Reference proteome</keyword>